<dbReference type="EMBL" id="BFAD01000005">
    <property type="protein sequence ID" value="GBE83772.1"/>
    <property type="molecule type" value="Genomic_DNA"/>
</dbReference>
<dbReference type="GO" id="GO:0008270">
    <property type="term" value="F:zinc ion binding"/>
    <property type="evidence" value="ECO:0007669"/>
    <property type="project" value="UniProtKB-KW"/>
</dbReference>
<dbReference type="CDD" id="cd00200">
    <property type="entry name" value="WD40"/>
    <property type="match status" value="1"/>
</dbReference>
<evidence type="ECO:0000256" key="4">
    <source>
        <dbReference type="PROSITE-ProRule" id="PRU00221"/>
    </source>
</evidence>
<dbReference type="InterPro" id="IPR001680">
    <property type="entry name" value="WD40_rpt"/>
</dbReference>
<keyword evidence="1 4" id="KW-0853">WD repeat</keyword>
<dbReference type="InterPro" id="IPR015943">
    <property type="entry name" value="WD40/YVTN_repeat-like_dom_sf"/>
</dbReference>
<evidence type="ECO:0000256" key="1">
    <source>
        <dbReference type="ARBA" id="ARBA00022574"/>
    </source>
</evidence>
<keyword evidence="3" id="KW-0863">Zinc-finger</keyword>
<dbReference type="PANTHER" id="PTHR19879">
    <property type="entry name" value="TRANSCRIPTION INITIATION FACTOR TFIID"/>
    <property type="match status" value="1"/>
</dbReference>
<dbReference type="AlphaFoldDB" id="A0A401GNJ6"/>
<dbReference type="PROSITE" id="PS50082">
    <property type="entry name" value="WD_REPEATS_2"/>
    <property type="match status" value="4"/>
</dbReference>
<dbReference type="PROSITE" id="PS00678">
    <property type="entry name" value="WD_REPEATS_1"/>
    <property type="match status" value="2"/>
</dbReference>
<dbReference type="PROSITE" id="PS50294">
    <property type="entry name" value="WD_REPEATS_REGION"/>
    <property type="match status" value="3"/>
</dbReference>
<protein>
    <recommendedName>
        <fullName evidence="6">RING-type domain-containing protein</fullName>
    </recommendedName>
</protein>
<dbReference type="Gene3D" id="2.130.10.10">
    <property type="entry name" value="YVTN repeat-like/Quinoprotein amine dehydrogenase"/>
    <property type="match status" value="1"/>
</dbReference>
<name>A0A401GNJ6_9APHY</name>
<evidence type="ECO:0000256" key="5">
    <source>
        <dbReference type="SAM" id="MobiDB-lite"/>
    </source>
</evidence>
<evidence type="ECO:0000313" key="7">
    <source>
        <dbReference type="EMBL" id="GBE83772.1"/>
    </source>
</evidence>
<dbReference type="PROSITE" id="PS50089">
    <property type="entry name" value="ZF_RING_2"/>
    <property type="match status" value="1"/>
</dbReference>
<evidence type="ECO:0000256" key="3">
    <source>
        <dbReference type="PROSITE-ProRule" id="PRU00175"/>
    </source>
</evidence>
<dbReference type="InterPro" id="IPR019775">
    <property type="entry name" value="WD40_repeat_CS"/>
</dbReference>
<keyword evidence="3" id="KW-0479">Metal-binding</keyword>
<dbReference type="GeneID" id="38780689"/>
<feature type="compositionally biased region" description="Polar residues" evidence="5">
    <location>
        <begin position="538"/>
        <end position="549"/>
    </location>
</feature>
<dbReference type="SUPFAM" id="SSF57850">
    <property type="entry name" value="RING/U-box"/>
    <property type="match status" value="1"/>
</dbReference>
<dbReference type="PRINTS" id="PR00320">
    <property type="entry name" value="GPROTEINBRPT"/>
</dbReference>
<feature type="repeat" description="WD" evidence="4">
    <location>
        <begin position="211"/>
        <end position="231"/>
    </location>
</feature>
<dbReference type="SUPFAM" id="SSF50978">
    <property type="entry name" value="WD40 repeat-like"/>
    <property type="match status" value="1"/>
</dbReference>
<feature type="repeat" description="WD" evidence="4">
    <location>
        <begin position="322"/>
        <end position="357"/>
    </location>
</feature>
<organism evidence="7 8">
    <name type="scientific">Sparassis crispa</name>
    <dbReference type="NCBI Taxonomy" id="139825"/>
    <lineage>
        <taxon>Eukaryota</taxon>
        <taxon>Fungi</taxon>
        <taxon>Dikarya</taxon>
        <taxon>Basidiomycota</taxon>
        <taxon>Agaricomycotina</taxon>
        <taxon>Agaricomycetes</taxon>
        <taxon>Polyporales</taxon>
        <taxon>Sparassidaceae</taxon>
        <taxon>Sparassis</taxon>
    </lineage>
</organism>
<feature type="region of interest" description="Disordered" evidence="5">
    <location>
        <begin position="511"/>
        <end position="549"/>
    </location>
</feature>
<evidence type="ECO:0000259" key="6">
    <source>
        <dbReference type="PROSITE" id="PS50089"/>
    </source>
</evidence>
<dbReference type="InterPro" id="IPR013083">
    <property type="entry name" value="Znf_RING/FYVE/PHD"/>
</dbReference>
<keyword evidence="3" id="KW-0862">Zinc</keyword>
<dbReference type="InterPro" id="IPR001841">
    <property type="entry name" value="Znf_RING"/>
</dbReference>
<dbReference type="STRING" id="139825.A0A401GNJ6"/>
<keyword evidence="2" id="KW-0677">Repeat</keyword>
<proteinExistence type="predicted"/>
<dbReference type="Gene3D" id="3.30.40.10">
    <property type="entry name" value="Zinc/RING finger domain, C3HC4 (zinc finger)"/>
    <property type="match status" value="1"/>
</dbReference>
<evidence type="ECO:0000256" key="2">
    <source>
        <dbReference type="ARBA" id="ARBA00022737"/>
    </source>
</evidence>
<accession>A0A401GNJ6</accession>
<comment type="caution">
    <text evidence="7">The sequence shown here is derived from an EMBL/GenBank/DDBJ whole genome shotgun (WGS) entry which is preliminary data.</text>
</comment>
<dbReference type="InterPro" id="IPR036322">
    <property type="entry name" value="WD40_repeat_dom_sf"/>
</dbReference>
<reference evidence="7 8" key="1">
    <citation type="journal article" date="2018" name="Sci. Rep.">
        <title>Genome sequence of the cauliflower mushroom Sparassis crispa (Hanabiratake) and its association with beneficial usage.</title>
        <authorList>
            <person name="Kiyama R."/>
            <person name="Furutani Y."/>
            <person name="Kawaguchi K."/>
            <person name="Nakanishi T."/>
        </authorList>
    </citation>
    <scope>NUCLEOTIDE SEQUENCE [LARGE SCALE GENOMIC DNA]</scope>
</reference>
<evidence type="ECO:0000313" key="8">
    <source>
        <dbReference type="Proteomes" id="UP000287166"/>
    </source>
</evidence>
<dbReference type="SMART" id="SM00320">
    <property type="entry name" value="WD40"/>
    <property type="match status" value="5"/>
</dbReference>
<feature type="domain" description="RING-type" evidence="6">
    <location>
        <begin position="65"/>
        <end position="120"/>
    </location>
</feature>
<dbReference type="Pfam" id="PF00400">
    <property type="entry name" value="WD40"/>
    <property type="match status" value="5"/>
</dbReference>
<dbReference type="OrthoDB" id="1068471at2759"/>
<dbReference type="InterPro" id="IPR020472">
    <property type="entry name" value="WD40_PAC1"/>
</dbReference>
<dbReference type="Pfam" id="PF13639">
    <property type="entry name" value="zf-RING_2"/>
    <property type="match status" value="1"/>
</dbReference>
<dbReference type="InParanoid" id="A0A401GNJ6"/>
<dbReference type="RefSeq" id="XP_027614685.1">
    <property type="nucleotide sequence ID" value="XM_027758884.1"/>
</dbReference>
<sequence length="603" mass="66800">MDDGAESSDHHISSTQFLRSRMMEILPLVRYVPACKDGFTPAPESDDWEDSEFADFPLEDHNSRCYICWEDYQPPRKKSLASASVQKDPELLRQFACGHAFHKRCAELWARDNNKCLLCRRDLDPPEGTQTEAEWSAKYNLIRDQKGIAKRAVQLELLCSFEWETIYYAQFSADSKYLAFECARERVRVVDIATASVIRTFEDGSACSFCFGPDGQILATGYADGHISIWNGDVVKHALDDHTALVWALEVSTDGQLLMSASHDNTVRIWDTTSGSAVHCIELPTELEFASISPDGRFIAVDGRLGKVEIWSLEKRTVIKRFKAHRSTVNDAVFTLHGEAVLTGSIDTKLKVWDMSTILTSAAPHSEINENTLESNQSTVLSISDNVPHSGVFVGHEYSAVSFDISHDGKWVVSGDQRGMVHIWDTKTTAVQCVLRAHADTSVGAARISPNNELIVTGDDNGRVRIFKFTAVDSCDEEALRVPAIPFEPPTSGNDRTDSVDATVLPIVSSPTQMRVGPDNDRPLLAHDASGIPEQTDRSSLPATGPTHRSSVLVSSLTADVDSAQDARDAVIGSPRKSCKVFAKMRRVVDRLRRRVSLRKDEC</sequence>
<gene>
    <name evidence="7" type="ORF">SCP_0508280</name>
</gene>
<dbReference type="PANTHER" id="PTHR19879:SF9">
    <property type="entry name" value="TRANSCRIPTION INITIATION FACTOR TFIID SUBUNIT 5"/>
    <property type="match status" value="1"/>
</dbReference>
<feature type="repeat" description="WD" evidence="4">
    <location>
        <begin position="393"/>
        <end position="428"/>
    </location>
</feature>
<feature type="repeat" description="WD" evidence="4">
    <location>
        <begin position="239"/>
        <end position="280"/>
    </location>
</feature>
<dbReference type="Proteomes" id="UP000287166">
    <property type="component" value="Unassembled WGS sequence"/>
</dbReference>
<dbReference type="SMART" id="SM00184">
    <property type="entry name" value="RING"/>
    <property type="match status" value="1"/>
</dbReference>
<keyword evidence="8" id="KW-1185">Reference proteome</keyword>